<dbReference type="EMBL" id="JAPDPI010000047">
    <property type="protein sequence ID" value="MCW3807452.1"/>
    <property type="molecule type" value="Genomic_DNA"/>
</dbReference>
<dbReference type="InterPro" id="IPR012657">
    <property type="entry name" value="23S_rRNA-intervening_sequence"/>
</dbReference>
<proteinExistence type="predicted"/>
<sequence length="144" mass="16648">MKNIIDLSLLFEKGRLFLSNHILTMDNEFNFKRMVVWQKAMQFASLAIDITEQLDTQKCYFKLIDQIQGASASVPQNIAEGKGRATDKDFAKFLAYSRGSLYETLTLVNLFYMKKWISKEKLNELESLGEEVVKMINGLLVRLR</sequence>
<reference evidence="1" key="1">
    <citation type="submission" date="2022-10" db="EMBL/GenBank/DDBJ databases">
        <authorList>
            <person name="Yu W.X."/>
        </authorList>
    </citation>
    <scope>NUCLEOTIDE SEQUENCE</scope>
    <source>
        <strain evidence="1">D04</strain>
    </source>
</reference>
<evidence type="ECO:0000313" key="2">
    <source>
        <dbReference type="Proteomes" id="UP001207408"/>
    </source>
</evidence>
<dbReference type="PANTHER" id="PTHR38471">
    <property type="entry name" value="FOUR HELIX BUNDLE PROTEIN"/>
    <property type="match status" value="1"/>
</dbReference>
<dbReference type="NCBIfam" id="TIGR02436">
    <property type="entry name" value="four helix bundle protein"/>
    <property type="match status" value="1"/>
</dbReference>
<keyword evidence="2" id="KW-1185">Reference proteome</keyword>
<evidence type="ECO:0000313" key="1">
    <source>
        <dbReference type="EMBL" id="MCW3807452.1"/>
    </source>
</evidence>
<dbReference type="Pfam" id="PF05635">
    <property type="entry name" value="23S_rRNA_IVP"/>
    <property type="match status" value="1"/>
</dbReference>
<dbReference type="SUPFAM" id="SSF158446">
    <property type="entry name" value="IVS-encoded protein-like"/>
    <property type="match status" value="1"/>
</dbReference>
<dbReference type="AlphaFoldDB" id="A0AAE3MI05"/>
<protein>
    <submittedName>
        <fullName evidence="1">Four helix bundle protein</fullName>
    </submittedName>
</protein>
<dbReference type="PANTHER" id="PTHR38471:SF2">
    <property type="entry name" value="FOUR HELIX BUNDLE PROTEIN"/>
    <property type="match status" value="1"/>
</dbReference>
<gene>
    <name evidence="1" type="ORF">OM074_17605</name>
</gene>
<name>A0AAE3MI05_9BACT</name>
<accession>A0AAE3MI05</accession>
<dbReference type="CDD" id="cd16377">
    <property type="entry name" value="23S_rRNA_IVP_like"/>
    <property type="match status" value="1"/>
</dbReference>
<dbReference type="RefSeq" id="WP_301201862.1">
    <property type="nucleotide sequence ID" value="NZ_JAPDPI010000047.1"/>
</dbReference>
<dbReference type="InterPro" id="IPR036583">
    <property type="entry name" value="23S_rRNA_IVS_sf"/>
</dbReference>
<dbReference type="Proteomes" id="UP001207408">
    <property type="component" value="Unassembled WGS sequence"/>
</dbReference>
<dbReference type="Gene3D" id="1.20.1440.60">
    <property type="entry name" value="23S rRNA-intervening sequence"/>
    <property type="match status" value="1"/>
</dbReference>
<comment type="caution">
    <text evidence="1">The sequence shown here is derived from an EMBL/GenBank/DDBJ whole genome shotgun (WGS) entry which is preliminary data.</text>
</comment>
<organism evidence="1 2">
    <name type="scientific">Plebeiibacterium marinum</name>
    <dbReference type="NCBI Taxonomy" id="2992111"/>
    <lineage>
        <taxon>Bacteria</taxon>
        <taxon>Pseudomonadati</taxon>
        <taxon>Bacteroidota</taxon>
        <taxon>Bacteroidia</taxon>
        <taxon>Marinilabiliales</taxon>
        <taxon>Marinilabiliaceae</taxon>
        <taxon>Plebeiibacterium</taxon>
    </lineage>
</organism>